<dbReference type="InterPro" id="IPR056066">
    <property type="entry name" value="DUF7649"/>
</dbReference>
<protein>
    <submittedName>
        <fullName evidence="4">Uncharacterized protein</fullName>
    </submittedName>
</protein>
<accession>A0A0R1X1A1</accession>
<evidence type="ECO:0000313" key="5">
    <source>
        <dbReference type="Proteomes" id="UP000050949"/>
    </source>
</evidence>
<sequence length="240" mass="26972">MRFLWCLIAIIETASIAFLGWQIVTDPMALILVVVGTLLLVGGHHCQSPREGSRIFGMIFIAIGITMNSAFWAFFVITLLAIMLLLTTMGGGLHKWVPWRRKQYVHFKTTAPSGTPPPMRKSPWFGGTTIGETTFPWDDINFVSLYGDTIVDLGNTLLPEDQDNFIMIRKGFGRTRILVPVGVAIELDHSVVFGTVQFLDETYHLQNERLQLHHQDADGKQRTIKIVTSTLVGDLEVRYV</sequence>
<dbReference type="EMBL" id="AZFW01000146">
    <property type="protein sequence ID" value="KRM24074.1"/>
    <property type="molecule type" value="Genomic_DNA"/>
</dbReference>
<dbReference type="Pfam" id="PF24661">
    <property type="entry name" value="DUF7649"/>
    <property type="match status" value="1"/>
</dbReference>
<dbReference type="InterPro" id="IPR016975">
    <property type="entry name" value="Cell_wall_LiaF"/>
</dbReference>
<dbReference type="PIRSF" id="PIRSF031509">
    <property type="entry name" value="Cell_wall_LiaF/YvqF"/>
    <property type="match status" value="1"/>
</dbReference>
<keyword evidence="1" id="KW-0472">Membrane</keyword>
<organism evidence="4 5">
    <name type="scientific">Schleiferilactobacillus harbinensis DSM 16991</name>
    <dbReference type="NCBI Taxonomy" id="1122147"/>
    <lineage>
        <taxon>Bacteria</taxon>
        <taxon>Bacillati</taxon>
        <taxon>Bacillota</taxon>
        <taxon>Bacilli</taxon>
        <taxon>Lactobacillales</taxon>
        <taxon>Lactobacillaceae</taxon>
        <taxon>Schleiferilactobacillus</taxon>
    </lineage>
</organism>
<dbReference type="RefSeq" id="WP_051225276.1">
    <property type="nucleotide sequence ID" value="NZ_AUEH01000020.1"/>
</dbReference>
<dbReference type="eggNOG" id="COG4758">
    <property type="taxonomic scope" value="Bacteria"/>
</dbReference>
<feature type="transmembrane region" description="Helical" evidence="1">
    <location>
        <begin position="27"/>
        <end position="43"/>
    </location>
</feature>
<keyword evidence="1" id="KW-1133">Transmembrane helix</keyword>
<dbReference type="Pfam" id="PF09922">
    <property type="entry name" value="LiaF-like_C"/>
    <property type="match status" value="1"/>
</dbReference>
<gene>
    <name evidence="4" type="ORF">FC91_GL001470</name>
</gene>
<dbReference type="AlphaFoldDB" id="A0A0R1X1A1"/>
<reference evidence="4 5" key="1">
    <citation type="journal article" date="2015" name="Genome Announc.">
        <title>Expanding the biotechnology potential of lactobacilli through comparative genomics of 213 strains and associated genera.</title>
        <authorList>
            <person name="Sun Z."/>
            <person name="Harris H.M."/>
            <person name="McCann A."/>
            <person name="Guo C."/>
            <person name="Argimon S."/>
            <person name="Zhang W."/>
            <person name="Yang X."/>
            <person name="Jeffery I.B."/>
            <person name="Cooney J.C."/>
            <person name="Kagawa T.F."/>
            <person name="Liu W."/>
            <person name="Song Y."/>
            <person name="Salvetti E."/>
            <person name="Wrobel A."/>
            <person name="Rasinkangas P."/>
            <person name="Parkhill J."/>
            <person name="Rea M.C."/>
            <person name="O'Sullivan O."/>
            <person name="Ritari J."/>
            <person name="Douillard F.P."/>
            <person name="Paul Ross R."/>
            <person name="Yang R."/>
            <person name="Briner A.E."/>
            <person name="Felis G.E."/>
            <person name="de Vos W.M."/>
            <person name="Barrangou R."/>
            <person name="Klaenhammer T.R."/>
            <person name="Caufield P.W."/>
            <person name="Cui Y."/>
            <person name="Zhang H."/>
            <person name="O'Toole P.W."/>
        </authorList>
    </citation>
    <scope>NUCLEOTIDE SEQUENCE [LARGE SCALE GENOMIC DNA]</scope>
    <source>
        <strain evidence="4 5">DSM 16991</strain>
    </source>
</reference>
<dbReference type="InterPro" id="IPR047793">
    <property type="entry name" value="LiaF_C"/>
</dbReference>
<evidence type="ECO:0000259" key="2">
    <source>
        <dbReference type="Pfam" id="PF09922"/>
    </source>
</evidence>
<evidence type="ECO:0000259" key="3">
    <source>
        <dbReference type="Pfam" id="PF24661"/>
    </source>
</evidence>
<dbReference type="NCBIfam" id="NF040535">
    <property type="entry name" value="LiaF_C_term"/>
    <property type="match status" value="1"/>
</dbReference>
<feature type="domain" description="DUF7649" evidence="3">
    <location>
        <begin position="5"/>
        <end position="84"/>
    </location>
</feature>
<dbReference type="OrthoDB" id="2351415at2"/>
<comment type="caution">
    <text evidence="4">The sequence shown here is derived from an EMBL/GenBank/DDBJ whole genome shotgun (WGS) entry which is preliminary data.</text>
</comment>
<dbReference type="GO" id="GO:0016020">
    <property type="term" value="C:membrane"/>
    <property type="evidence" value="ECO:0007669"/>
    <property type="project" value="InterPro"/>
</dbReference>
<dbReference type="PATRIC" id="fig|1122147.4.peg.1525"/>
<feature type="domain" description="Cell wall-active antibiotics response LiaF-like C-terminal" evidence="2">
    <location>
        <begin position="124"/>
        <end position="237"/>
    </location>
</feature>
<dbReference type="InterPro" id="IPR024425">
    <property type="entry name" value="LiaF-like_C"/>
</dbReference>
<evidence type="ECO:0000256" key="1">
    <source>
        <dbReference type="SAM" id="Phobius"/>
    </source>
</evidence>
<proteinExistence type="predicted"/>
<name>A0A0R1X1A1_9LACO</name>
<dbReference type="Proteomes" id="UP000050949">
    <property type="component" value="Unassembled WGS sequence"/>
</dbReference>
<keyword evidence="1" id="KW-0812">Transmembrane</keyword>
<feature type="transmembrane region" description="Helical" evidence="1">
    <location>
        <begin position="55"/>
        <end position="86"/>
    </location>
</feature>
<evidence type="ECO:0000313" key="4">
    <source>
        <dbReference type="EMBL" id="KRM24074.1"/>
    </source>
</evidence>